<comment type="caution">
    <text evidence="1">The sequence shown here is derived from an EMBL/GenBank/DDBJ whole genome shotgun (WGS) entry which is preliminary data.</text>
</comment>
<sequence>MSVEGSMNYNEEIARLTESVSVLQRKIEYMLRDRGLQRDLEFEKKLNGLLDSFGCPLELLLEVIVARVDIPSEIRSKLADIANLDFEFHPEPDVEATAHAATDEPDIRPAGENALAWKEKFGHRSLESWFQ</sequence>
<name>A0A2V0QYZ9_PSESF</name>
<dbReference type="AlphaFoldDB" id="A0A2V0QYZ9"/>
<protein>
    <submittedName>
        <fullName evidence="1">Disulfide bond formation protein DsbB</fullName>
    </submittedName>
</protein>
<evidence type="ECO:0000313" key="2">
    <source>
        <dbReference type="Proteomes" id="UP000247480"/>
    </source>
</evidence>
<dbReference type="EMBL" id="BGJZ01000391">
    <property type="protein sequence ID" value="GBH13860.1"/>
    <property type="molecule type" value="Genomic_DNA"/>
</dbReference>
<accession>A0A2V0QYZ9</accession>
<evidence type="ECO:0000313" key="1">
    <source>
        <dbReference type="EMBL" id="GBH13860.1"/>
    </source>
</evidence>
<organism evidence="1 2">
    <name type="scientific">Pseudomonas syringae pv. actinidiae</name>
    <dbReference type="NCBI Taxonomy" id="103796"/>
    <lineage>
        <taxon>Bacteria</taxon>
        <taxon>Pseudomonadati</taxon>
        <taxon>Pseudomonadota</taxon>
        <taxon>Gammaproteobacteria</taxon>
        <taxon>Pseudomonadales</taxon>
        <taxon>Pseudomonadaceae</taxon>
        <taxon>Pseudomonas</taxon>
        <taxon>Pseudomonas syringae</taxon>
    </lineage>
</organism>
<reference evidence="1 2" key="1">
    <citation type="submission" date="2018-04" db="EMBL/GenBank/DDBJ databases">
        <title>Draft genome sequence of Pseudomonas syringae pv. actinidiae biovar 1 strains isolated from kiwifruit in Kagawa prefecture.</title>
        <authorList>
            <person name="Tabuchi M."/>
            <person name="Saito M."/>
            <person name="Fujiwara S."/>
            <person name="Sasa N."/>
            <person name="Akimitsu K."/>
            <person name="Gomi K."/>
            <person name="Konishi-Sugita S."/>
            <person name="Hamano K."/>
            <person name="Kataoka I."/>
        </authorList>
    </citation>
    <scope>NUCLEOTIDE SEQUENCE [LARGE SCALE GENOMIC DNA]</scope>
    <source>
        <strain evidence="1 2">MAFF212206</strain>
    </source>
</reference>
<gene>
    <name evidence="1" type="ORF">KPSA1_07354</name>
</gene>
<dbReference type="Proteomes" id="UP000247480">
    <property type="component" value="Unassembled WGS sequence"/>
</dbReference>
<proteinExistence type="predicted"/>